<dbReference type="AlphaFoldDB" id="A0A150GNJ4"/>
<accession>A0A150GNJ4</accession>
<reference evidence="2" key="1">
    <citation type="journal article" date="2016" name="Nat. Commun.">
        <title>The Gonium pectorale genome demonstrates co-option of cell cycle regulation during the evolution of multicellularity.</title>
        <authorList>
            <person name="Hanschen E.R."/>
            <person name="Marriage T.N."/>
            <person name="Ferris P.J."/>
            <person name="Hamaji T."/>
            <person name="Toyoda A."/>
            <person name="Fujiyama A."/>
            <person name="Neme R."/>
            <person name="Noguchi H."/>
            <person name="Minakuchi Y."/>
            <person name="Suzuki M."/>
            <person name="Kawai-Toyooka H."/>
            <person name="Smith D.R."/>
            <person name="Sparks H."/>
            <person name="Anderson J."/>
            <person name="Bakaric R."/>
            <person name="Luria V."/>
            <person name="Karger A."/>
            <person name="Kirschner M.W."/>
            <person name="Durand P.M."/>
            <person name="Michod R.E."/>
            <person name="Nozaki H."/>
            <person name="Olson B.J."/>
        </authorList>
    </citation>
    <scope>NUCLEOTIDE SEQUENCE [LARGE SCALE GENOMIC DNA]</scope>
    <source>
        <strain evidence="2">NIES-2863</strain>
    </source>
</reference>
<dbReference type="OrthoDB" id="534401at2759"/>
<proteinExistence type="predicted"/>
<dbReference type="Proteomes" id="UP000075714">
    <property type="component" value="Unassembled WGS sequence"/>
</dbReference>
<organism evidence="1 2">
    <name type="scientific">Gonium pectorale</name>
    <name type="common">Green alga</name>
    <dbReference type="NCBI Taxonomy" id="33097"/>
    <lineage>
        <taxon>Eukaryota</taxon>
        <taxon>Viridiplantae</taxon>
        <taxon>Chlorophyta</taxon>
        <taxon>core chlorophytes</taxon>
        <taxon>Chlorophyceae</taxon>
        <taxon>CS clade</taxon>
        <taxon>Chlamydomonadales</taxon>
        <taxon>Volvocaceae</taxon>
        <taxon>Gonium</taxon>
    </lineage>
</organism>
<dbReference type="EMBL" id="LSYV01000015">
    <property type="protein sequence ID" value="KXZ50910.1"/>
    <property type="molecule type" value="Genomic_DNA"/>
</dbReference>
<evidence type="ECO:0000313" key="1">
    <source>
        <dbReference type="EMBL" id="KXZ50910.1"/>
    </source>
</evidence>
<sequence length="61" mass="6403">MQESSNGGGPRRVLSIQATLDDLNKALGACIKEAANSSSLDKINKGIGKEISKAAGDRFRN</sequence>
<evidence type="ECO:0000313" key="2">
    <source>
        <dbReference type="Proteomes" id="UP000075714"/>
    </source>
</evidence>
<protein>
    <submittedName>
        <fullName evidence="1">Uncharacterized protein</fullName>
    </submittedName>
</protein>
<keyword evidence="2" id="KW-1185">Reference proteome</keyword>
<name>A0A150GNJ4_GONPE</name>
<comment type="caution">
    <text evidence="1">The sequence shown here is derived from an EMBL/GenBank/DDBJ whole genome shotgun (WGS) entry which is preliminary data.</text>
</comment>
<gene>
    <name evidence="1" type="ORF">GPECTOR_14g157</name>
</gene>